<evidence type="ECO:0000256" key="3">
    <source>
        <dbReference type="ARBA" id="ARBA00022741"/>
    </source>
</evidence>
<keyword evidence="2 7" id="KW-0479">Metal-binding</keyword>
<dbReference type="InterPro" id="IPR027417">
    <property type="entry name" value="P-loop_NTPase"/>
</dbReference>
<dbReference type="InterPro" id="IPR039812">
    <property type="entry name" value="Vesicle-fus_ATPase"/>
</dbReference>
<sequence length="472" mass="53513">MDSEYGNRYENNNDNNSEHSGKTVLLTTTRHRYKLQDDGYFYVFDKMSRNGQKKFWRCEKKGTCNARIHTDAATNEVVKRTTQHNHPSSLVRPEMQRKALKRHFDGSSTSDKVLTKKTAQSLEALLHEIIKTSKFDLHQIEEILKSLKREYSDMISHYDIHSSTVNHLKSTSPITTTTAILTADMIAKSFLQTSISSASIEQQISANSGMEQLNTSAEGIDGFQPLLYLTNGDFIFWSNEINEIVDDGTQFCSMASNSNLSKSFSLLIKGAEKTGKSCLAALIARNSGIPSIKSCLPENMLKLNEKAKNEKLIDLFEEAIKLPQCILFLDSIELLIEYCDVGDRYSNVILQTVKLILKKGEMLKNNRLLVIATVTTECAEKFGLQRYFSSVIEVPLLMKIDRIMPVIECANVLNKVDFEMLQECLIHDANSKQFSSYPVGIKSLLTTIELAKHSTPTSRFHTFLRHLLQWKQ</sequence>
<evidence type="ECO:0000256" key="5">
    <source>
        <dbReference type="ARBA" id="ARBA00022833"/>
    </source>
</evidence>
<comment type="subcellular location">
    <subcellularLocation>
        <location evidence="7">Cytoplasm</location>
    </subcellularLocation>
</comment>
<name>A0A0N4SZU6_BRUPA</name>
<dbReference type="PANTHER" id="PTHR23078:SF3">
    <property type="entry name" value="VESICLE-FUSING ATPASE"/>
    <property type="match status" value="1"/>
</dbReference>
<dbReference type="FunFam" id="3.40.50.300:FF:000166">
    <property type="entry name" value="vesicle-fusing ATPase isoform X1"/>
    <property type="match status" value="1"/>
</dbReference>
<evidence type="ECO:0000259" key="9">
    <source>
        <dbReference type="Pfam" id="PF00004"/>
    </source>
</evidence>
<reference evidence="13" key="1">
    <citation type="submission" date="2016-04" db="UniProtKB">
        <authorList>
            <consortium name="WormBaseParasite"/>
        </authorList>
    </citation>
    <scope>IDENTIFICATION</scope>
</reference>
<keyword evidence="7" id="KW-0460">Magnesium</keyword>
<dbReference type="AlphaFoldDB" id="A0A0N4SZU6"/>
<dbReference type="EMBL" id="UZAD01000098">
    <property type="protein sequence ID" value="VDN82520.1"/>
    <property type="molecule type" value="Genomic_DNA"/>
</dbReference>
<dbReference type="InterPro" id="IPR003959">
    <property type="entry name" value="ATPase_AAA_core"/>
</dbReference>
<evidence type="ECO:0000313" key="12">
    <source>
        <dbReference type="Proteomes" id="UP000278627"/>
    </source>
</evidence>
<dbReference type="PANTHER" id="PTHR23078">
    <property type="entry name" value="VESICULAR-FUSION PROTEIN NSF"/>
    <property type="match status" value="1"/>
</dbReference>
<comment type="catalytic activity">
    <reaction evidence="7">
        <text>ATP + H2O = ADP + phosphate + H(+)</text>
        <dbReference type="Rhea" id="RHEA:13065"/>
        <dbReference type="ChEBI" id="CHEBI:15377"/>
        <dbReference type="ChEBI" id="CHEBI:15378"/>
        <dbReference type="ChEBI" id="CHEBI:30616"/>
        <dbReference type="ChEBI" id="CHEBI:43474"/>
        <dbReference type="ChEBI" id="CHEBI:456216"/>
        <dbReference type="EC" id="3.6.4.6"/>
    </reaction>
</comment>
<comment type="function">
    <text evidence="7">Required for vesicle-mediated transport. Catalyzes the fusion of transport vesicles within the Golgi cisternae. Is also required for transport from the endoplasmic reticulum to the Golgi stack. Seems to function as a fusion protein required for the delivery of cargo proteins to all compartments of the Golgi stack independent of vesicle origin.</text>
</comment>
<evidence type="ECO:0000259" key="10">
    <source>
        <dbReference type="Pfam" id="PF04500"/>
    </source>
</evidence>
<organism evidence="13">
    <name type="scientific">Brugia pahangi</name>
    <name type="common">Filarial nematode worm</name>
    <dbReference type="NCBI Taxonomy" id="6280"/>
    <lineage>
        <taxon>Eukaryota</taxon>
        <taxon>Metazoa</taxon>
        <taxon>Ecdysozoa</taxon>
        <taxon>Nematoda</taxon>
        <taxon>Chromadorea</taxon>
        <taxon>Rhabditida</taxon>
        <taxon>Spirurina</taxon>
        <taxon>Spiruromorpha</taxon>
        <taxon>Filarioidea</taxon>
        <taxon>Onchocercidae</taxon>
        <taxon>Brugia</taxon>
    </lineage>
</organism>
<dbReference type="GO" id="GO:0005795">
    <property type="term" value="C:Golgi stack"/>
    <property type="evidence" value="ECO:0007669"/>
    <property type="project" value="TreeGrafter"/>
</dbReference>
<dbReference type="GO" id="GO:0008270">
    <property type="term" value="F:zinc ion binding"/>
    <property type="evidence" value="ECO:0007669"/>
    <property type="project" value="UniProtKB-KW"/>
</dbReference>
<evidence type="ECO:0000313" key="11">
    <source>
        <dbReference type="EMBL" id="VDN82520.1"/>
    </source>
</evidence>
<dbReference type="Gene3D" id="1.10.8.60">
    <property type="match status" value="1"/>
</dbReference>
<reference evidence="11 12" key="2">
    <citation type="submission" date="2018-11" db="EMBL/GenBank/DDBJ databases">
        <authorList>
            <consortium name="Pathogen Informatics"/>
        </authorList>
    </citation>
    <scope>NUCLEOTIDE SEQUENCE [LARGE SCALE GENOMIC DNA]</scope>
</reference>
<proteinExistence type="inferred from homology"/>
<keyword evidence="4" id="KW-0863">Zinc-finger</keyword>
<dbReference type="Proteomes" id="UP000278627">
    <property type="component" value="Unassembled WGS sequence"/>
</dbReference>
<dbReference type="STRING" id="6280.A0A0N4SZU6"/>
<evidence type="ECO:0000256" key="6">
    <source>
        <dbReference type="ARBA" id="ARBA00022840"/>
    </source>
</evidence>
<dbReference type="InterPro" id="IPR007588">
    <property type="entry name" value="Znf_FLYWCH"/>
</dbReference>
<keyword evidence="7" id="KW-0963">Cytoplasm</keyword>
<keyword evidence="7" id="KW-0931">ER-Golgi transport</keyword>
<evidence type="ECO:0000256" key="1">
    <source>
        <dbReference type="ARBA" id="ARBA00006914"/>
    </source>
</evidence>
<evidence type="ECO:0000256" key="7">
    <source>
        <dbReference type="RuleBase" id="RU367045"/>
    </source>
</evidence>
<evidence type="ECO:0000256" key="8">
    <source>
        <dbReference type="SAM" id="MobiDB-lite"/>
    </source>
</evidence>
<comment type="cofactor">
    <cofactor evidence="7">
        <name>Mg(2+)</name>
        <dbReference type="ChEBI" id="CHEBI:18420"/>
    </cofactor>
    <text evidence="7">Binds 1 Mg(2+) ion per subunit.</text>
</comment>
<dbReference type="EC" id="3.6.4.6" evidence="7"/>
<feature type="domain" description="ATPase AAA-type core" evidence="9">
    <location>
        <begin position="267"/>
        <end position="376"/>
    </location>
</feature>
<evidence type="ECO:0000313" key="13">
    <source>
        <dbReference type="WBParaSite" id="BPAG_0000133301-mRNA-1"/>
    </source>
</evidence>
<dbReference type="Pfam" id="PF00004">
    <property type="entry name" value="AAA"/>
    <property type="match status" value="1"/>
</dbReference>
<dbReference type="GO" id="GO:0043001">
    <property type="term" value="P:Golgi to plasma membrane protein transport"/>
    <property type="evidence" value="ECO:0007669"/>
    <property type="project" value="TreeGrafter"/>
</dbReference>
<evidence type="ECO:0000256" key="4">
    <source>
        <dbReference type="ARBA" id="ARBA00022771"/>
    </source>
</evidence>
<comment type="similarity">
    <text evidence="1 7">Belongs to the AAA ATPase family.</text>
</comment>
<dbReference type="SUPFAM" id="SSF52540">
    <property type="entry name" value="P-loop containing nucleoside triphosphate hydrolases"/>
    <property type="match status" value="1"/>
</dbReference>
<gene>
    <name evidence="11" type="ORF">BPAG_LOCUS1334</name>
</gene>
<keyword evidence="7" id="KW-0813">Transport</keyword>
<keyword evidence="12" id="KW-1185">Reference proteome</keyword>
<dbReference type="Pfam" id="PF04500">
    <property type="entry name" value="FLYWCH"/>
    <property type="match status" value="1"/>
</dbReference>
<dbReference type="GO" id="GO:0035494">
    <property type="term" value="P:SNARE complex disassembly"/>
    <property type="evidence" value="ECO:0007669"/>
    <property type="project" value="InterPro"/>
</dbReference>
<keyword evidence="7" id="KW-0378">Hydrolase</keyword>
<dbReference type="Gene3D" id="2.20.25.240">
    <property type="match status" value="1"/>
</dbReference>
<feature type="region of interest" description="Disordered" evidence="8">
    <location>
        <begin position="1"/>
        <end position="21"/>
    </location>
</feature>
<feature type="domain" description="FLYWCH-type" evidence="10">
    <location>
        <begin position="26"/>
        <end position="86"/>
    </location>
</feature>
<evidence type="ECO:0000256" key="2">
    <source>
        <dbReference type="ARBA" id="ARBA00022723"/>
    </source>
</evidence>
<dbReference type="GO" id="GO:0005524">
    <property type="term" value="F:ATP binding"/>
    <property type="evidence" value="ECO:0007669"/>
    <property type="project" value="UniProtKB-UniRule"/>
</dbReference>
<protein>
    <recommendedName>
        <fullName evidence="7">Vesicle-fusing ATPase</fullName>
        <ecNumber evidence="7">3.6.4.6</ecNumber>
    </recommendedName>
</protein>
<dbReference type="WBParaSite" id="BPAG_0000133301-mRNA-1">
    <property type="protein sequence ID" value="BPAG_0000133301-mRNA-1"/>
    <property type="gene ID" value="BPAG_0000133301"/>
</dbReference>
<dbReference type="GO" id="GO:0006891">
    <property type="term" value="P:intra-Golgi vesicle-mediated transport"/>
    <property type="evidence" value="ECO:0007669"/>
    <property type="project" value="TreeGrafter"/>
</dbReference>
<dbReference type="GO" id="GO:0016887">
    <property type="term" value="F:ATP hydrolysis activity"/>
    <property type="evidence" value="ECO:0007669"/>
    <property type="project" value="InterPro"/>
</dbReference>
<accession>A0A0N4SZU6</accession>
<dbReference type="Gene3D" id="3.40.50.300">
    <property type="entry name" value="P-loop containing nucleotide triphosphate hydrolases"/>
    <property type="match status" value="1"/>
</dbReference>
<keyword evidence="7" id="KW-0653">Protein transport</keyword>
<keyword evidence="5" id="KW-0862">Zinc</keyword>
<keyword evidence="6 7" id="KW-0067">ATP-binding</keyword>
<keyword evidence="3 7" id="KW-0547">Nucleotide-binding</keyword>